<dbReference type="EMBL" id="WHPF01000010">
    <property type="protein sequence ID" value="NNV56751.1"/>
    <property type="molecule type" value="Genomic_DNA"/>
</dbReference>
<comment type="subcellular location">
    <subcellularLocation>
        <location evidence="1">Cell outer membrane</location>
    </subcellularLocation>
</comment>
<sequence length="626" mass="69513">MKRKINYLQAICLMSVILISSCKQDFLNTKPLDSISSSAVWNDGPLATAFVTELYNGLGAGGFEEQMLASLSDEAVFTHTGRGINTINEGSLSPSNTGWVSGTYEWSTMYSRIRGCNLAIESLASSTIDEDLKERLSGEAHFMRAYLYHQLVRYYGAVPIITKVYGLNEDYSATRNTYEECVNFIVADCDTANTNLSGRSMDKGRSTAVAALALKSRVLLYAASDLHDIPTAKAKSATIAGYANPEFLGYVSGDRTARWVAAKNAAKAVMDAGGGGYQLNLSAPVSSQQAQLNYTSIAMAGASSAAGIDKSASSELLFAKYYIADKDEWGGPYTGLFNGPNGYHNWAGNTPIGLLVDDYEMMDGTSFSWSNPAQKAAPYTNRDPRLYATILYDGAGWKPRDLISGNVDPANQIQTGQYDLVVGGSTINFKGLDTRSSTIEDWNGSRTGYYCKKFTDPNPAIVENNTKQFIPWPFFRYTEAVFNYIESCIALGDEAEARNWLNKIRFRAGMPAVSDAGDALVNRYRNERRIEMVYEEQRYHDARRWMIAPTTLGRKITFIGVVGKFKPGKTLSDTYRYDPTIYDYTYTNIEDANHENRTWVDKMYFRPISRDEMNKNLSLVQNPGYE</sequence>
<evidence type="ECO:0000256" key="1">
    <source>
        <dbReference type="ARBA" id="ARBA00004442"/>
    </source>
</evidence>
<accession>A0A8J8JXX0</accession>
<evidence type="ECO:0000259" key="7">
    <source>
        <dbReference type="Pfam" id="PF14322"/>
    </source>
</evidence>
<keyword evidence="9" id="KW-1185">Reference proteome</keyword>
<evidence type="ECO:0000256" key="5">
    <source>
        <dbReference type="ARBA" id="ARBA00023237"/>
    </source>
</evidence>
<evidence type="ECO:0000256" key="4">
    <source>
        <dbReference type="ARBA" id="ARBA00023136"/>
    </source>
</evidence>
<dbReference type="SUPFAM" id="SSF48452">
    <property type="entry name" value="TPR-like"/>
    <property type="match status" value="1"/>
</dbReference>
<dbReference type="AlphaFoldDB" id="A0A8J8JXX0"/>
<evidence type="ECO:0000256" key="3">
    <source>
        <dbReference type="ARBA" id="ARBA00022729"/>
    </source>
</evidence>
<evidence type="ECO:0000313" key="8">
    <source>
        <dbReference type="EMBL" id="NNV56751.1"/>
    </source>
</evidence>
<feature type="domain" description="SusD-like N-terminal" evidence="7">
    <location>
        <begin position="96"/>
        <end position="220"/>
    </location>
</feature>
<organism evidence="8 9">
    <name type="scientific">Limnovirga soli</name>
    <dbReference type="NCBI Taxonomy" id="2656915"/>
    <lineage>
        <taxon>Bacteria</taxon>
        <taxon>Pseudomonadati</taxon>
        <taxon>Bacteroidota</taxon>
        <taxon>Chitinophagia</taxon>
        <taxon>Chitinophagales</taxon>
        <taxon>Chitinophagaceae</taxon>
        <taxon>Limnovirga</taxon>
    </lineage>
</organism>
<dbReference type="Gene3D" id="1.25.40.390">
    <property type="match status" value="1"/>
</dbReference>
<dbReference type="Proteomes" id="UP000598971">
    <property type="component" value="Unassembled WGS sequence"/>
</dbReference>
<feature type="domain" description="RagB/SusD" evidence="6">
    <location>
        <begin position="315"/>
        <end position="625"/>
    </location>
</feature>
<dbReference type="Pfam" id="PF07980">
    <property type="entry name" value="SusD_RagB"/>
    <property type="match status" value="1"/>
</dbReference>
<comment type="caution">
    <text evidence="8">The sequence shown here is derived from an EMBL/GenBank/DDBJ whole genome shotgun (WGS) entry which is preliminary data.</text>
</comment>
<dbReference type="InterPro" id="IPR011990">
    <property type="entry name" value="TPR-like_helical_dom_sf"/>
</dbReference>
<dbReference type="RefSeq" id="WP_171608690.1">
    <property type="nucleotide sequence ID" value="NZ_WHPF01000010.1"/>
</dbReference>
<proteinExistence type="inferred from homology"/>
<evidence type="ECO:0000313" key="9">
    <source>
        <dbReference type="Proteomes" id="UP000598971"/>
    </source>
</evidence>
<evidence type="ECO:0000256" key="2">
    <source>
        <dbReference type="ARBA" id="ARBA00006275"/>
    </source>
</evidence>
<dbReference type="Pfam" id="PF14322">
    <property type="entry name" value="SusD-like_3"/>
    <property type="match status" value="1"/>
</dbReference>
<dbReference type="InterPro" id="IPR033985">
    <property type="entry name" value="SusD-like_N"/>
</dbReference>
<comment type="similarity">
    <text evidence="2">Belongs to the SusD family.</text>
</comment>
<keyword evidence="3" id="KW-0732">Signal</keyword>
<keyword evidence="5" id="KW-0998">Cell outer membrane</keyword>
<gene>
    <name evidence="8" type="ORF">GD597_14865</name>
</gene>
<keyword evidence="4" id="KW-0472">Membrane</keyword>
<reference evidence="8" key="1">
    <citation type="submission" date="2019-10" db="EMBL/GenBank/DDBJ databases">
        <title>Draft genome sequence of Panacibacter sp. KCS-6.</title>
        <authorList>
            <person name="Yim K.J."/>
        </authorList>
    </citation>
    <scope>NUCLEOTIDE SEQUENCE</scope>
    <source>
        <strain evidence="8">KCS-6</strain>
    </source>
</reference>
<protein>
    <submittedName>
        <fullName evidence="8">RagB/SusD family nutrient uptake outer membrane protein</fullName>
    </submittedName>
</protein>
<dbReference type="PROSITE" id="PS51257">
    <property type="entry name" value="PROKAR_LIPOPROTEIN"/>
    <property type="match status" value="1"/>
</dbReference>
<dbReference type="InterPro" id="IPR012944">
    <property type="entry name" value="SusD_RagB_dom"/>
</dbReference>
<evidence type="ECO:0000259" key="6">
    <source>
        <dbReference type="Pfam" id="PF07980"/>
    </source>
</evidence>
<name>A0A8J8JXX0_9BACT</name>
<dbReference type="GO" id="GO:0009279">
    <property type="term" value="C:cell outer membrane"/>
    <property type="evidence" value="ECO:0007669"/>
    <property type="project" value="UniProtKB-SubCell"/>
</dbReference>